<evidence type="ECO:0000256" key="2">
    <source>
        <dbReference type="PIRSR" id="PIRSR601310-3"/>
    </source>
</evidence>
<dbReference type="Proteomes" id="UP000295794">
    <property type="component" value="Unassembled WGS sequence"/>
</dbReference>
<dbReference type="InterPro" id="IPR011146">
    <property type="entry name" value="HIT-like"/>
</dbReference>
<dbReference type="SUPFAM" id="SSF54197">
    <property type="entry name" value="HIT-like"/>
    <property type="match status" value="1"/>
</dbReference>
<evidence type="ECO:0000259" key="4">
    <source>
        <dbReference type="PROSITE" id="PS51084"/>
    </source>
</evidence>
<evidence type="ECO:0000313" key="6">
    <source>
        <dbReference type="EMBL" id="TCU85643.1"/>
    </source>
</evidence>
<reference evidence="6 8" key="2">
    <citation type="submission" date="2019-03" db="EMBL/GenBank/DDBJ databases">
        <title>Genomic Encyclopedia of Type Strains, Phase IV (KMG-IV): sequencing the most valuable type-strain genomes for metagenomic binning, comparative biology and taxonomic classification.</title>
        <authorList>
            <person name="Goeker M."/>
        </authorList>
    </citation>
    <scope>NUCLEOTIDE SEQUENCE [LARGE SCALE GENOMIC DNA]</scope>
    <source>
        <strain evidence="6 8">DSM 3764</strain>
    </source>
</reference>
<dbReference type="PROSITE" id="PS51084">
    <property type="entry name" value="HIT_2"/>
    <property type="match status" value="1"/>
</dbReference>
<gene>
    <name evidence="6" type="ORF">EV682_107153</name>
    <name evidence="5" type="ORF">NCTC11159_03455</name>
</gene>
<dbReference type="EMBL" id="SMBT01000007">
    <property type="protein sequence ID" value="TCU85643.1"/>
    <property type="molecule type" value="Genomic_DNA"/>
</dbReference>
<dbReference type="PRINTS" id="PR00332">
    <property type="entry name" value="HISTRIAD"/>
</dbReference>
<feature type="active site" description="Tele-AMP-histidine intermediate" evidence="1">
    <location>
        <position position="99"/>
    </location>
</feature>
<dbReference type="EMBL" id="UGHR01000003">
    <property type="protein sequence ID" value="STR44909.1"/>
    <property type="molecule type" value="Genomic_DNA"/>
</dbReference>
<dbReference type="CDD" id="cd01276">
    <property type="entry name" value="PKCI_related"/>
    <property type="match status" value="1"/>
</dbReference>
<dbReference type="AlphaFoldDB" id="A0A377SWN2"/>
<evidence type="ECO:0000313" key="7">
    <source>
        <dbReference type="Proteomes" id="UP000255108"/>
    </source>
</evidence>
<dbReference type="RefSeq" id="WP_115228649.1">
    <property type="nucleotide sequence ID" value="NZ_CAWOLO010000007.1"/>
</dbReference>
<dbReference type="Gene3D" id="3.30.428.10">
    <property type="entry name" value="HIT-like"/>
    <property type="match status" value="1"/>
</dbReference>
<dbReference type="InterPro" id="IPR036265">
    <property type="entry name" value="HIT-like_sf"/>
</dbReference>
<proteinExistence type="predicted"/>
<organism evidence="5 7">
    <name type="scientific">Iodobacter fluviatilis</name>
    <dbReference type="NCBI Taxonomy" id="537"/>
    <lineage>
        <taxon>Bacteria</taxon>
        <taxon>Pseudomonadati</taxon>
        <taxon>Pseudomonadota</taxon>
        <taxon>Betaproteobacteria</taxon>
        <taxon>Neisseriales</taxon>
        <taxon>Chitinibacteraceae</taxon>
        <taxon>Iodobacter</taxon>
    </lineage>
</organism>
<evidence type="ECO:0000313" key="5">
    <source>
        <dbReference type="EMBL" id="STR44909.1"/>
    </source>
</evidence>
<name>A0A377SWN2_9NEIS</name>
<dbReference type="GO" id="GO:0003824">
    <property type="term" value="F:catalytic activity"/>
    <property type="evidence" value="ECO:0007669"/>
    <property type="project" value="InterPro"/>
</dbReference>
<feature type="short sequence motif" description="Histidine triad motif" evidence="2 3">
    <location>
        <begin position="97"/>
        <end position="101"/>
    </location>
</feature>
<evidence type="ECO:0000256" key="3">
    <source>
        <dbReference type="PROSITE-ProRule" id="PRU00464"/>
    </source>
</evidence>
<dbReference type="OrthoDB" id="9784774at2"/>
<protein>
    <submittedName>
        <fullName evidence="5">HIT-like protein HI_0961</fullName>
    </submittedName>
    <submittedName>
        <fullName evidence="6">Histidine triad (HIT) family protein</fullName>
    </submittedName>
</protein>
<evidence type="ECO:0000313" key="8">
    <source>
        <dbReference type="Proteomes" id="UP000295794"/>
    </source>
</evidence>
<reference evidence="5 7" key="1">
    <citation type="submission" date="2018-06" db="EMBL/GenBank/DDBJ databases">
        <authorList>
            <consortium name="Pathogen Informatics"/>
            <person name="Doyle S."/>
        </authorList>
    </citation>
    <scope>NUCLEOTIDE SEQUENCE [LARGE SCALE GENOMIC DNA]</scope>
    <source>
        <strain evidence="5 7">NCTC11159</strain>
    </source>
</reference>
<feature type="domain" description="HIT" evidence="4">
    <location>
        <begin position="5"/>
        <end position="112"/>
    </location>
</feature>
<dbReference type="InterPro" id="IPR001310">
    <property type="entry name" value="Histidine_triad_HIT"/>
</dbReference>
<sequence length="118" mass="12841">MSDCLFCKIAAGEIPAKKIYEDDEVIAFHDIHPVAPVHFLLVPKIHLDSLAQAEAQHQALLGKMMLLTSKLAAEQGLSDGYRTIINTGHGGGQTFFHLHMHIIGGKPLSTNISEISTQ</sequence>
<evidence type="ECO:0000256" key="1">
    <source>
        <dbReference type="PIRSR" id="PIRSR601310-1"/>
    </source>
</evidence>
<dbReference type="Proteomes" id="UP000255108">
    <property type="component" value="Unassembled WGS sequence"/>
</dbReference>
<dbReference type="Pfam" id="PF01230">
    <property type="entry name" value="HIT"/>
    <property type="match status" value="1"/>
</dbReference>
<accession>A0A377SWN2</accession>
<keyword evidence="8" id="KW-1185">Reference proteome</keyword>
<dbReference type="PANTHER" id="PTHR23089">
    <property type="entry name" value="HISTIDINE TRIAD HIT PROTEIN"/>
    <property type="match status" value="1"/>
</dbReference>